<sequence>MDQNYTPPGRISRFFEKWPLLVLFALGWPALMLAVSALADVLTPYAINATDLRNRLHSPMGFGGSVLHPFGTDELGRDVMTRLIFSIRMSVAIAFVAAIISAVIGTAVGLIAAHFRGVVEDMMMALADVGSSLPFMIIALAVLAIFGSNLFLLVCLMGLSGWERYARLTRGLTISAKEQGYARAVRQLGASPARVYLVHILPNIGGTLLVTMTLTFPEVILLETGLSFLGLGVQPPASSLGNMIGFGRQYLHTAPWILLAPSAVVVLTTPSISTVGDWLRDRMDPTLH</sequence>
<evidence type="ECO:0000256" key="7">
    <source>
        <dbReference type="RuleBase" id="RU363032"/>
    </source>
</evidence>
<comment type="caution">
    <text evidence="9">The sequence shown here is derived from an EMBL/GenBank/DDBJ whole genome shotgun (WGS) entry which is preliminary data.</text>
</comment>
<keyword evidence="4 7" id="KW-0812">Transmembrane</keyword>
<dbReference type="PANTHER" id="PTHR43386:SF25">
    <property type="entry name" value="PEPTIDE ABC TRANSPORTER PERMEASE PROTEIN"/>
    <property type="match status" value="1"/>
</dbReference>
<organism evidence="9 10">
    <name type="scientific">Amaricoccus macauensis</name>
    <dbReference type="NCBI Taxonomy" id="57001"/>
    <lineage>
        <taxon>Bacteria</taxon>
        <taxon>Pseudomonadati</taxon>
        <taxon>Pseudomonadota</taxon>
        <taxon>Alphaproteobacteria</taxon>
        <taxon>Rhodobacterales</taxon>
        <taxon>Paracoccaceae</taxon>
        <taxon>Amaricoccus</taxon>
    </lineage>
</organism>
<dbReference type="Gene3D" id="1.10.3720.10">
    <property type="entry name" value="MetI-like"/>
    <property type="match status" value="1"/>
</dbReference>
<keyword evidence="2 7" id="KW-0813">Transport</keyword>
<dbReference type="CDD" id="cd06261">
    <property type="entry name" value="TM_PBP2"/>
    <property type="match status" value="1"/>
</dbReference>
<evidence type="ECO:0000313" key="10">
    <source>
        <dbReference type="Proteomes" id="UP000549457"/>
    </source>
</evidence>
<dbReference type="RefSeq" id="WP_184148315.1">
    <property type="nucleotide sequence ID" value="NZ_JACHFM010000002.1"/>
</dbReference>
<accession>A0A840SRM1</accession>
<keyword evidence="5 7" id="KW-1133">Transmembrane helix</keyword>
<dbReference type="SUPFAM" id="SSF161098">
    <property type="entry name" value="MetI-like"/>
    <property type="match status" value="1"/>
</dbReference>
<feature type="domain" description="ABC transmembrane type-1" evidence="8">
    <location>
        <begin position="87"/>
        <end position="276"/>
    </location>
</feature>
<dbReference type="GO" id="GO:0055085">
    <property type="term" value="P:transmembrane transport"/>
    <property type="evidence" value="ECO:0007669"/>
    <property type="project" value="InterPro"/>
</dbReference>
<feature type="transmembrane region" description="Helical" evidence="7">
    <location>
        <begin position="196"/>
        <end position="216"/>
    </location>
</feature>
<feature type="transmembrane region" description="Helical" evidence="7">
    <location>
        <begin position="135"/>
        <end position="159"/>
    </location>
</feature>
<dbReference type="EMBL" id="JACHFM010000002">
    <property type="protein sequence ID" value="MBB5221862.1"/>
    <property type="molecule type" value="Genomic_DNA"/>
</dbReference>
<protein>
    <submittedName>
        <fullName evidence="9">Peptide/nickel transport system permease protein</fullName>
    </submittedName>
</protein>
<gene>
    <name evidence="9" type="ORF">HNP73_001798</name>
</gene>
<name>A0A840SRM1_9RHOB</name>
<evidence type="ECO:0000256" key="5">
    <source>
        <dbReference type="ARBA" id="ARBA00022989"/>
    </source>
</evidence>
<dbReference type="InterPro" id="IPR000515">
    <property type="entry name" value="MetI-like"/>
</dbReference>
<dbReference type="Pfam" id="PF00528">
    <property type="entry name" value="BPD_transp_1"/>
    <property type="match status" value="1"/>
</dbReference>
<evidence type="ECO:0000313" key="9">
    <source>
        <dbReference type="EMBL" id="MBB5221862.1"/>
    </source>
</evidence>
<dbReference type="InterPro" id="IPR035906">
    <property type="entry name" value="MetI-like_sf"/>
</dbReference>
<dbReference type="GO" id="GO:0005886">
    <property type="term" value="C:plasma membrane"/>
    <property type="evidence" value="ECO:0007669"/>
    <property type="project" value="UniProtKB-SubCell"/>
</dbReference>
<keyword evidence="3" id="KW-1003">Cell membrane</keyword>
<keyword evidence="10" id="KW-1185">Reference proteome</keyword>
<evidence type="ECO:0000256" key="6">
    <source>
        <dbReference type="ARBA" id="ARBA00023136"/>
    </source>
</evidence>
<dbReference type="Proteomes" id="UP000549457">
    <property type="component" value="Unassembled WGS sequence"/>
</dbReference>
<dbReference type="PROSITE" id="PS50928">
    <property type="entry name" value="ABC_TM1"/>
    <property type="match status" value="1"/>
</dbReference>
<comment type="similarity">
    <text evidence="7">Belongs to the binding-protein-dependent transport system permease family.</text>
</comment>
<proteinExistence type="inferred from homology"/>
<evidence type="ECO:0000256" key="4">
    <source>
        <dbReference type="ARBA" id="ARBA00022692"/>
    </source>
</evidence>
<feature type="transmembrane region" description="Helical" evidence="7">
    <location>
        <begin position="256"/>
        <end position="279"/>
    </location>
</feature>
<dbReference type="AlphaFoldDB" id="A0A840SRM1"/>
<evidence type="ECO:0000256" key="2">
    <source>
        <dbReference type="ARBA" id="ARBA00022448"/>
    </source>
</evidence>
<evidence type="ECO:0000256" key="1">
    <source>
        <dbReference type="ARBA" id="ARBA00004651"/>
    </source>
</evidence>
<evidence type="ECO:0000259" key="8">
    <source>
        <dbReference type="PROSITE" id="PS50928"/>
    </source>
</evidence>
<reference evidence="9 10" key="1">
    <citation type="submission" date="2020-08" db="EMBL/GenBank/DDBJ databases">
        <title>Genomic Encyclopedia of Type Strains, Phase IV (KMG-IV): sequencing the most valuable type-strain genomes for metagenomic binning, comparative biology and taxonomic classification.</title>
        <authorList>
            <person name="Goeker M."/>
        </authorList>
    </citation>
    <scope>NUCLEOTIDE SEQUENCE [LARGE SCALE GENOMIC DNA]</scope>
    <source>
        <strain evidence="9 10">DSM 101730</strain>
    </source>
</reference>
<comment type="subcellular location">
    <subcellularLocation>
        <location evidence="1 7">Cell membrane</location>
        <topology evidence="1 7">Multi-pass membrane protein</topology>
    </subcellularLocation>
</comment>
<dbReference type="PANTHER" id="PTHR43386">
    <property type="entry name" value="OLIGOPEPTIDE TRANSPORT SYSTEM PERMEASE PROTEIN APPC"/>
    <property type="match status" value="1"/>
</dbReference>
<evidence type="ECO:0000256" key="3">
    <source>
        <dbReference type="ARBA" id="ARBA00022475"/>
    </source>
</evidence>
<feature type="transmembrane region" description="Helical" evidence="7">
    <location>
        <begin position="91"/>
        <end position="115"/>
    </location>
</feature>
<feature type="transmembrane region" description="Helical" evidence="7">
    <location>
        <begin position="20"/>
        <end position="47"/>
    </location>
</feature>
<keyword evidence="6 7" id="KW-0472">Membrane</keyword>
<dbReference type="InterPro" id="IPR050366">
    <property type="entry name" value="BP-dependent_transpt_permease"/>
</dbReference>